<comment type="caution">
    <text evidence="2">The sequence shown here is derived from an EMBL/GenBank/DDBJ whole genome shotgun (WGS) entry which is preliminary data.</text>
</comment>
<dbReference type="Proteomes" id="UP001161017">
    <property type="component" value="Unassembled WGS sequence"/>
</dbReference>
<feature type="compositionally biased region" description="Basic and acidic residues" evidence="1">
    <location>
        <begin position="657"/>
        <end position="667"/>
    </location>
</feature>
<name>A0AA43QQP2_9LECA</name>
<reference evidence="2" key="1">
    <citation type="journal article" date="2023" name="Genome Biol. Evol.">
        <title>First Whole Genome Sequence and Flow Cytometry Genome Size Data for the Lichen-Forming Fungus Ramalina farinacea (Ascomycota).</title>
        <authorList>
            <person name="Llewellyn T."/>
            <person name="Mian S."/>
            <person name="Hill R."/>
            <person name="Leitch I.J."/>
            <person name="Gaya E."/>
        </authorList>
    </citation>
    <scope>NUCLEOTIDE SEQUENCE</scope>
    <source>
        <strain evidence="2">LIQ254RAFAR</strain>
    </source>
</reference>
<keyword evidence="3" id="KW-1185">Reference proteome</keyword>
<feature type="region of interest" description="Disordered" evidence="1">
    <location>
        <begin position="657"/>
        <end position="678"/>
    </location>
</feature>
<gene>
    <name evidence="2" type="primary">EIF3H</name>
    <name evidence="2" type="ORF">OHK93_002001</name>
</gene>
<feature type="region of interest" description="Disordered" evidence="1">
    <location>
        <begin position="577"/>
        <end position="597"/>
    </location>
</feature>
<dbReference type="EMBL" id="JAPUFD010000012">
    <property type="protein sequence ID" value="MDI1490797.1"/>
    <property type="molecule type" value="Genomic_DNA"/>
</dbReference>
<evidence type="ECO:0000313" key="2">
    <source>
        <dbReference type="EMBL" id="MDI1490797.1"/>
    </source>
</evidence>
<feature type="region of interest" description="Disordered" evidence="1">
    <location>
        <begin position="37"/>
        <end position="115"/>
    </location>
</feature>
<keyword evidence="2" id="KW-0648">Protein biosynthesis</keyword>
<keyword evidence="2" id="KW-0396">Initiation factor</keyword>
<dbReference type="GO" id="GO:0003743">
    <property type="term" value="F:translation initiation factor activity"/>
    <property type="evidence" value="ECO:0007669"/>
    <property type="project" value="UniProtKB-KW"/>
</dbReference>
<feature type="compositionally biased region" description="Polar residues" evidence="1">
    <location>
        <begin position="45"/>
        <end position="72"/>
    </location>
</feature>
<dbReference type="AlphaFoldDB" id="A0AA43QQP2"/>
<proteinExistence type="predicted"/>
<evidence type="ECO:0000313" key="3">
    <source>
        <dbReference type="Proteomes" id="UP001161017"/>
    </source>
</evidence>
<sequence>MLLDPFRHNLSSHETAMLKTAQHNDFLSLLKPERRSSNAVHLRPMQSNVKARASSKSLAKINSQNPSLQFGSSLRPKALRRESSEVSSASDTESDLESQKSKDVEPSSQTSTDLDEDIDMLIAGINDHVAIEDRAVLEHTGIEVPKSFETVSEVGAAEVHKTRMDIRLHVKRKRLEGLLPKALGNDWRNGGGFKPQEIISSNAVSLPDCRGSNLNNEIHPLLQRSHWDNTPDAIYDQLVPALRLATQFLTQPICMKFWVTVALGARSDDAEMASKYGKRCQRISSHVPLTPTNTTEIINHLHELGEANIIHFAFKEKLHQETGGGVWATSGPICDYLGVRHHSKASKLTRSIIRFHADHYIIAKKLSQLKYPEVSQQLRFSFFFASLVMHELAHSIEGAYIRMRNDQWAEFQRSRTYLEPFWLDWQRPPECGKAWEATLFGGEIQPVNNRVDGSHGVSVCDWPPRGTREDEERRTWYTVPMSYIEGLFQRSTWEKSYDLEKDGDVFFVPRSGAKSFYINWFTTMRFREGEKAREEVAELVKVVKEQPPKKVRVKGKGNKEEQRRVKIEEVLGKVEAEPAERTEDLAEGSKQQVADGDNRTSAPIFQQTRRLSTVMPRGLLTSREDGEEDKADGITCQLLDRIAESNELRPIEKHWVPPQIGKREAKLAKKRNEKSPEA</sequence>
<protein>
    <submittedName>
        <fullName evidence="2">Eukaryotic translation initiation factor 3 subunit H</fullName>
    </submittedName>
</protein>
<evidence type="ECO:0000256" key="1">
    <source>
        <dbReference type="SAM" id="MobiDB-lite"/>
    </source>
</evidence>
<accession>A0AA43QQP2</accession>
<organism evidence="2 3">
    <name type="scientific">Ramalina farinacea</name>
    <dbReference type="NCBI Taxonomy" id="258253"/>
    <lineage>
        <taxon>Eukaryota</taxon>
        <taxon>Fungi</taxon>
        <taxon>Dikarya</taxon>
        <taxon>Ascomycota</taxon>
        <taxon>Pezizomycotina</taxon>
        <taxon>Lecanoromycetes</taxon>
        <taxon>OSLEUM clade</taxon>
        <taxon>Lecanoromycetidae</taxon>
        <taxon>Lecanorales</taxon>
        <taxon>Lecanorineae</taxon>
        <taxon>Ramalinaceae</taxon>
        <taxon>Ramalina</taxon>
    </lineage>
</organism>